<proteinExistence type="predicted"/>
<dbReference type="InterPro" id="IPR052847">
    <property type="entry name" value="Ext_Synaptotagmin/KAHRP-like"/>
</dbReference>
<comment type="caution">
    <text evidence="2">The sequence shown here is derived from an EMBL/GenBank/DDBJ whole genome shotgun (WGS) entry which is preliminary data.</text>
</comment>
<name>A0ABR2LUH1_9ASPA</name>
<dbReference type="EMBL" id="JBBWWR010000015">
    <property type="protein sequence ID" value="KAK8950203.1"/>
    <property type="molecule type" value="Genomic_DNA"/>
</dbReference>
<gene>
    <name evidence="2" type="primary">NTMC2T6.1</name>
    <name evidence="2" type="ORF">KSP40_PGU018425</name>
</gene>
<protein>
    <submittedName>
        <fullName evidence="2">C2 domain-containing protein</fullName>
    </submittedName>
</protein>
<keyword evidence="3" id="KW-1185">Reference proteome</keyword>
<feature type="region of interest" description="Disordered" evidence="1">
    <location>
        <begin position="397"/>
        <end position="417"/>
    </location>
</feature>
<evidence type="ECO:0000313" key="2">
    <source>
        <dbReference type="EMBL" id="KAK8950203.1"/>
    </source>
</evidence>
<dbReference type="PANTHER" id="PTHR47042">
    <property type="entry name" value="C2 DOMAIN-CONTAINING PROTEIN-LIKE"/>
    <property type="match status" value="1"/>
</dbReference>
<evidence type="ECO:0000313" key="3">
    <source>
        <dbReference type="Proteomes" id="UP001412067"/>
    </source>
</evidence>
<dbReference type="CDD" id="cd21669">
    <property type="entry name" value="SMP_SF"/>
    <property type="match status" value="1"/>
</dbReference>
<dbReference type="Proteomes" id="UP001412067">
    <property type="component" value="Unassembled WGS sequence"/>
</dbReference>
<feature type="compositionally biased region" description="Basic and acidic residues" evidence="1">
    <location>
        <begin position="398"/>
        <end position="417"/>
    </location>
</feature>
<accession>A0ABR2LUH1</accession>
<organism evidence="2 3">
    <name type="scientific">Platanthera guangdongensis</name>
    <dbReference type="NCBI Taxonomy" id="2320717"/>
    <lineage>
        <taxon>Eukaryota</taxon>
        <taxon>Viridiplantae</taxon>
        <taxon>Streptophyta</taxon>
        <taxon>Embryophyta</taxon>
        <taxon>Tracheophyta</taxon>
        <taxon>Spermatophyta</taxon>
        <taxon>Magnoliopsida</taxon>
        <taxon>Liliopsida</taxon>
        <taxon>Asparagales</taxon>
        <taxon>Orchidaceae</taxon>
        <taxon>Orchidoideae</taxon>
        <taxon>Orchideae</taxon>
        <taxon>Orchidinae</taxon>
        <taxon>Platanthera</taxon>
    </lineage>
</organism>
<dbReference type="Pfam" id="PF25669">
    <property type="entry name" value="SMP_MUG190-like"/>
    <property type="match status" value="1"/>
</dbReference>
<feature type="region of interest" description="Disordered" evidence="1">
    <location>
        <begin position="284"/>
        <end position="303"/>
    </location>
</feature>
<feature type="region of interest" description="Disordered" evidence="1">
    <location>
        <begin position="444"/>
        <end position="481"/>
    </location>
</feature>
<feature type="compositionally biased region" description="Polar residues" evidence="1">
    <location>
        <begin position="293"/>
        <end position="303"/>
    </location>
</feature>
<dbReference type="PANTHER" id="PTHR47042:SF4">
    <property type="entry name" value="OS02G0313700 PROTEIN"/>
    <property type="match status" value="1"/>
</dbReference>
<reference evidence="2 3" key="1">
    <citation type="journal article" date="2022" name="Nat. Plants">
        <title>Genomes of leafy and leafless Platanthera orchids illuminate the evolution of mycoheterotrophy.</title>
        <authorList>
            <person name="Li M.H."/>
            <person name="Liu K.W."/>
            <person name="Li Z."/>
            <person name="Lu H.C."/>
            <person name="Ye Q.L."/>
            <person name="Zhang D."/>
            <person name="Wang J.Y."/>
            <person name="Li Y.F."/>
            <person name="Zhong Z.M."/>
            <person name="Liu X."/>
            <person name="Yu X."/>
            <person name="Liu D.K."/>
            <person name="Tu X.D."/>
            <person name="Liu B."/>
            <person name="Hao Y."/>
            <person name="Liao X.Y."/>
            <person name="Jiang Y.T."/>
            <person name="Sun W.H."/>
            <person name="Chen J."/>
            <person name="Chen Y.Q."/>
            <person name="Ai Y."/>
            <person name="Zhai J.W."/>
            <person name="Wu S.S."/>
            <person name="Zhou Z."/>
            <person name="Hsiao Y.Y."/>
            <person name="Wu W.L."/>
            <person name="Chen Y.Y."/>
            <person name="Lin Y.F."/>
            <person name="Hsu J.L."/>
            <person name="Li C.Y."/>
            <person name="Wang Z.W."/>
            <person name="Zhao X."/>
            <person name="Zhong W.Y."/>
            <person name="Ma X.K."/>
            <person name="Ma L."/>
            <person name="Huang J."/>
            <person name="Chen G.Z."/>
            <person name="Huang M.Z."/>
            <person name="Huang L."/>
            <person name="Peng D.H."/>
            <person name="Luo Y.B."/>
            <person name="Zou S.Q."/>
            <person name="Chen S.P."/>
            <person name="Lan S."/>
            <person name="Tsai W.C."/>
            <person name="Van de Peer Y."/>
            <person name="Liu Z.J."/>
        </authorList>
    </citation>
    <scope>NUCLEOTIDE SEQUENCE [LARGE SCALE GENOMIC DNA]</scope>
    <source>
        <strain evidence="2">Lor288</strain>
    </source>
</reference>
<sequence>MLLGEAFRWEDGVDVLGGNKRVLWGCLNIGSLGAEWGVGGGVGCDFAKMAGVVYEVEEGYHWLSTVGFKGISLEFCKGGRLTTVLVGLKFIQHWPFIGRLRVCFIEPPYVQVTVKPIFHHGLDVADLPGIASWMDKIIDAAFERTLVEPNMLVIDVEKFASSEAESWFTVDVKSPVAFARVEIIEAIEMQPSDSNDSRLRSKEKRRLQSGLKNLRPPFLPGKPVISCPLKSTTKITYLKCSINIIDLRGGQRHDRWVALENIKAGRLHLAITIIEIELERLSDNPSDRDEEATNTGSSSMVQDDSNVITFSEVGKKLSADYIFGTKNIKDEAFISLENREQYESPHHVHYVSPNSSTSSSYSDANCADEIRSVHTHGKIRRGLHKLGAVVHPKSLNTESREHESFKIEKNDHDQTHRSTLIKEKSLDIMKHAGKSAQNFKIRLQEKVRKKPRQEDSDPESCKSDDVYRKSSSSNEPRGCSFNDEKCAMKNVIYENRIAM</sequence>
<feature type="compositionally biased region" description="Basic and acidic residues" evidence="1">
    <location>
        <begin position="444"/>
        <end position="468"/>
    </location>
</feature>
<evidence type="ECO:0000256" key="1">
    <source>
        <dbReference type="SAM" id="MobiDB-lite"/>
    </source>
</evidence>